<protein>
    <submittedName>
        <fullName evidence="3">SusE domain-containing protein</fullName>
    </submittedName>
</protein>
<proteinExistence type="predicted"/>
<keyword evidence="1" id="KW-0732">Signal</keyword>
<dbReference type="Gene3D" id="2.60.40.3620">
    <property type="match status" value="1"/>
</dbReference>
<dbReference type="InterPro" id="IPR025970">
    <property type="entry name" value="SusE"/>
</dbReference>
<dbReference type="PROSITE" id="PS51257">
    <property type="entry name" value="PROKAR_LIPOPROTEIN"/>
    <property type="match status" value="1"/>
</dbReference>
<reference evidence="3" key="1">
    <citation type="submission" date="2023-10" db="EMBL/GenBank/DDBJ databases">
        <title>Genome Sequence of the Bacteria from From Gut Wall in Crohn's Disease.</title>
        <authorList>
            <person name="Rodriguez-Palacios A."/>
        </authorList>
    </citation>
    <scope>NUCLEOTIDE SEQUENCE</scope>
    <source>
        <strain evidence="3">CavFT-hAR58</strain>
    </source>
</reference>
<evidence type="ECO:0000259" key="2">
    <source>
        <dbReference type="Pfam" id="PF14292"/>
    </source>
</evidence>
<dbReference type="EMBL" id="JAWDES010000005">
    <property type="protein sequence ID" value="MDU0260715.1"/>
    <property type="molecule type" value="Genomic_DNA"/>
</dbReference>
<feature type="signal peptide" evidence="1">
    <location>
        <begin position="1"/>
        <end position="19"/>
    </location>
</feature>
<comment type="caution">
    <text evidence="3">The sequence shown here is derived from an EMBL/GenBank/DDBJ whole genome shotgun (WGS) entry which is preliminary data.</text>
</comment>
<accession>A0AAE4RXY1</accession>
<evidence type="ECO:0000313" key="3">
    <source>
        <dbReference type="EMBL" id="MDU0260715.1"/>
    </source>
</evidence>
<sequence>MRRKLYYLTAGLAATLLLAAACSSDDTAEKPVPEPATLTAPTLTLSADAVLVDPEHSDQPALHAEWTAATDDEQTEVAYTLYVNLTDRDMFSGPVVIDKGAALTHDFTHGELNQLLLNTFDLEAGTEAAVRFAVYAKNADEEFDAQLSEIKNCAITPKTTYPNFPPSLIMVGAATPWQWDLNAGLELPESREGSHLYQASGVELRVQPMSLNNGFKFYFSRNVNDTDDPRFAAQDLSAETFGKIAVYKSGEAQFQPGSFGYENGVYDIEVNLNTMKMTLTAKSIDYSTAYSMTGEATPGGWESRTYRPKKGDNEWEATGVAMNFDGDYKGFKIFASSDGWWPWYGQTPDAPFGTVIRIDDQATSDAKGDPQFYPSRFGYASGTYTINLNLNTMTLTLTKEN</sequence>
<feature type="domain" description="SusE outer membrane protein" evidence="2">
    <location>
        <begin position="31"/>
        <end position="133"/>
    </location>
</feature>
<evidence type="ECO:0000256" key="1">
    <source>
        <dbReference type="SAM" id="SignalP"/>
    </source>
</evidence>
<dbReference type="Proteomes" id="UP001181347">
    <property type="component" value="Unassembled WGS sequence"/>
</dbReference>
<gene>
    <name evidence="3" type="ORF">RVH17_11495</name>
</gene>
<feature type="chain" id="PRO_5042144955" evidence="1">
    <location>
        <begin position="20"/>
        <end position="401"/>
    </location>
</feature>
<dbReference type="Pfam" id="PF14292">
    <property type="entry name" value="SusE"/>
    <property type="match status" value="1"/>
</dbReference>
<organism evidence="3 4">
    <name type="scientific">Alistipes finegoldii</name>
    <dbReference type="NCBI Taxonomy" id="214856"/>
    <lineage>
        <taxon>Bacteria</taxon>
        <taxon>Pseudomonadati</taxon>
        <taxon>Bacteroidota</taxon>
        <taxon>Bacteroidia</taxon>
        <taxon>Bacteroidales</taxon>
        <taxon>Rikenellaceae</taxon>
        <taxon>Alistipes</taxon>
    </lineage>
</organism>
<dbReference type="AlphaFoldDB" id="A0AAE4RXY1"/>
<evidence type="ECO:0000313" key="4">
    <source>
        <dbReference type="Proteomes" id="UP001181347"/>
    </source>
</evidence>
<dbReference type="RefSeq" id="WP_315976091.1">
    <property type="nucleotide sequence ID" value="NZ_DBFJTA010000037.1"/>
</dbReference>
<name>A0AAE4RXY1_9BACT</name>